<accession>A0AA36GJE4</accession>
<dbReference type="EMBL" id="CATQJL010000001">
    <property type="protein sequence ID" value="CAJ0591996.1"/>
    <property type="molecule type" value="Genomic_DNA"/>
</dbReference>
<feature type="signal peptide" evidence="1">
    <location>
        <begin position="1"/>
        <end position="15"/>
    </location>
</feature>
<sequence length="316" mass="36017">MWILVLSACVRLLHAAPCEDSEYRRKIMWYFDKSEQTCFAYPMSCETQFKVEDEFYASEEECTLKKMPNSWKKFTMSCPYDTQLAVFRRSNGDFVPYIFSTSLCRKNNGIMKSDFCTLREYCYAHEHFAFCCSRKAFTGDEPGSGVFTLSGIGGPQKHLVDAAIFAPPVKPPVDCNTEGDRYALEWYPRTGVGCIARRSDCKTPAFSVDQVLDTYPTQQQCMDAYFANWRFTYTLKCMEGFAPVKVGDSPLIFSKSLCASAHHSDVCNRDERCAFQHKNTTFAFCCYRSPEASSMSYTIYGSKYVGSDVKKEPLLS</sequence>
<gene>
    <name evidence="2" type="ORF">CYNAS_LOCUS3979</name>
</gene>
<feature type="chain" id="PRO_5041317664" evidence="1">
    <location>
        <begin position="16"/>
        <end position="316"/>
    </location>
</feature>
<organism evidence="2 3">
    <name type="scientific">Cylicocyclus nassatus</name>
    <name type="common">Nematode worm</name>
    <dbReference type="NCBI Taxonomy" id="53992"/>
    <lineage>
        <taxon>Eukaryota</taxon>
        <taxon>Metazoa</taxon>
        <taxon>Ecdysozoa</taxon>
        <taxon>Nematoda</taxon>
        <taxon>Chromadorea</taxon>
        <taxon>Rhabditida</taxon>
        <taxon>Rhabditina</taxon>
        <taxon>Rhabditomorpha</taxon>
        <taxon>Strongyloidea</taxon>
        <taxon>Strongylidae</taxon>
        <taxon>Cylicocyclus</taxon>
    </lineage>
</organism>
<dbReference type="AlphaFoldDB" id="A0AA36GJE4"/>
<protein>
    <submittedName>
        <fullName evidence="2">Uncharacterized protein</fullName>
    </submittedName>
</protein>
<keyword evidence="1" id="KW-0732">Signal</keyword>
<evidence type="ECO:0000256" key="1">
    <source>
        <dbReference type="SAM" id="SignalP"/>
    </source>
</evidence>
<evidence type="ECO:0000313" key="3">
    <source>
        <dbReference type="Proteomes" id="UP001176961"/>
    </source>
</evidence>
<evidence type="ECO:0000313" key="2">
    <source>
        <dbReference type="EMBL" id="CAJ0591996.1"/>
    </source>
</evidence>
<comment type="caution">
    <text evidence="2">The sequence shown here is derived from an EMBL/GenBank/DDBJ whole genome shotgun (WGS) entry which is preliminary data.</text>
</comment>
<keyword evidence="3" id="KW-1185">Reference proteome</keyword>
<proteinExistence type="predicted"/>
<name>A0AA36GJE4_CYLNA</name>
<dbReference type="Proteomes" id="UP001176961">
    <property type="component" value="Unassembled WGS sequence"/>
</dbReference>
<reference evidence="2" key="1">
    <citation type="submission" date="2023-07" db="EMBL/GenBank/DDBJ databases">
        <authorList>
            <consortium name="CYATHOMIX"/>
        </authorList>
    </citation>
    <scope>NUCLEOTIDE SEQUENCE</scope>
    <source>
        <strain evidence="2">N/A</strain>
    </source>
</reference>